<comment type="caution">
    <text evidence="2">The sequence shown here is derived from an EMBL/GenBank/DDBJ whole genome shotgun (WGS) entry which is preliminary data.</text>
</comment>
<keyword evidence="1" id="KW-1133">Transmembrane helix</keyword>
<dbReference type="InterPro" id="IPR021529">
    <property type="entry name" value="DUF2798"/>
</dbReference>
<accession>A0A2W7IDR4</accession>
<organism evidence="2 3">
    <name type="scientific">Mesonia algae</name>
    <dbReference type="NCBI Taxonomy" id="213248"/>
    <lineage>
        <taxon>Bacteria</taxon>
        <taxon>Pseudomonadati</taxon>
        <taxon>Bacteroidota</taxon>
        <taxon>Flavobacteriia</taxon>
        <taxon>Flavobacteriales</taxon>
        <taxon>Flavobacteriaceae</taxon>
        <taxon>Mesonia</taxon>
    </lineage>
</organism>
<keyword evidence="3" id="KW-1185">Reference proteome</keyword>
<sequence length="76" mass="8509">MTSVEVNKIMYGLISTTLVMAILMSFVVMIVNIGYVNDFLIRCIKSVSVTFFVALPLSMITTSLIKKCLNQMVKIK</sequence>
<feature type="transmembrane region" description="Helical" evidence="1">
    <location>
        <begin position="47"/>
        <end position="65"/>
    </location>
</feature>
<dbReference type="EMBL" id="QKYV01000001">
    <property type="protein sequence ID" value="PZW43762.1"/>
    <property type="molecule type" value="Genomic_DNA"/>
</dbReference>
<evidence type="ECO:0000256" key="1">
    <source>
        <dbReference type="SAM" id="Phobius"/>
    </source>
</evidence>
<reference evidence="2 3" key="1">
    <citation type="submission" date="2018-06" db="EMBL/GenBank/DDBJ databases">
        <title>Genomic Encyclopedia of Archaeal and Bacterial Type Strains, Phase II (KMG-II): from individual species to whole genera.</title>
        <authorList>
            <person name="Goeker M."/>
        </authorList>
    </citation>
    <scope>NUCLEOTIDE SEQUENCE [LARGE SCALE GENOMIC DNA]</scope>
    <source>
        <strain evidence="2 3">DSM 15361</strain>
    </source>
</reference>
<evidence type="ECO:0000313" key="3">
    <source>
        <dbReference type="Proteomes" id="UP000249542"/>
    </source>
</evidence>
<dbReference type="Proteomes" id="UP000249542">
    <property type="component" value="Unassembled WGS sequence"/>
</dbReference>
<gene>
    <name evidence="2" type="ORF">LX95_00086</name>
</gene>
<protein>
    <submittedName>
        <fullName evidence="2">Uncharacterized protein DUF2798</fullName>
    </submittedName>
</protein>
<feature type="transmembrane region" description="Helical" evidence="1">
    <location>
        <begin position="12"/>
        <end position="35"/>
    </location>
</feature>
<keyword evidence="1" id="KW-0812">Transmembrane</keyword>
<keyword evidence="1" id="KW-0472">Membrane</keyword>
<dbReference type="AlphaFoldDB" id="A0A2W7IDR4"/>
<dbReference type="Pfam" id="PF11391">
    <property type="entry name" value="DUF2798"/>
    <property type="match status" value="1"/>
</dbReference>
<name>A0A2W7IDR4_9FLAO</name>
<evidence type="ECO:0000313" key="2">
    <source>
        <dbReference type="EMBL" id="PZW43762.1"/>
    </source>
</evidence>
<proteinExistence type="predicted"/>